<evidence type="ECO:0000256" key="3">
    <source>
        <dbReference type="ARBA" id="ARBA00008088"/>
    </source>
</evidence>
<dbReference type="NCBIfam" id="TIGR00021">
    <property type="entry name" value="rpiA"/>
    <property type="match status" value="1"/>
</dbReference>
<dbReference type="EMBL" id="CP142735">
    <property type="protein sequence ID" value="WUR04736.1"/>
    <property type="molecule type" value="Genomic_DNA"/>
</dbReference>
<evidence type="ECO:0000256" key="7">
    <source>
        <dbReference type="ARBA" id="ARBA00029734"/>
    </source>
</evidence>
<evidence type="ECO:0000313" key="10">
    <source>
        <dbReference type="EMBL" id="WUR04744.1"/>
    </source>
</evidence>
<dbReference type="Gene3D" id="3.30.70.260">
    <property type="match status" value="1"/>
</dbReference>
<reference evidence="10" key="1">
    <citation type="journal article" date="2024" name="BMC Genomics">
        <title>Functional annotation of a divergent genome using sequence and structure-based similarity.</title>
        <authorList>
            <person name="Svedberg D."/>
            <person name="Winiger R.R."/>
            <person name="Berg A."/>
            <person name="Sharma H."/>
            <person name="Tellgren-Roth C."/>
            <person name="Debrunner-Vossbrinck B.A."/>
            <person name="Vossbrinck C.R."/>
            <person name="Barandun J."/>
        </authorList>
    </citation>
    <scope>NUCLEOTIDE SEQUENCE</scope>
    <source>
        <strain evidence="10">Illinois isolate</strain>
    </source>
</reference>
<protein>
    <recommendedName>
        <fullName evidence="5">Ribose-5-phosphate isomerase</fullName>
        <ecNumber evidence="4">5.3.1.6</ecNumber>
    </recommendedName>
    <alternativeName>
        <fullName evidence="8">D-ribose-5-phosphate ketol-isomerase</fullName>
    </alternativeName>
    <alternativeName>
        <fullName evidence="7">Phosphoriboisomerase</fullName>
    </alternativeName>
</protein>
<dbReference type="SUPFAM" id="SSF100950">
    <property type="entry name" value="NagB/RpiA/CoA transferase-like"/>
    <property type="match status" value="1"/>
</dbReference>
<comment type="pathway">
    <text evidence="2">Carbohydrate degradation; pentose phosphate pathway; D-ribose 5-phosphate from D-ribulose 5-phosphate (non-oxidative stage): step 1/1.</text>
</comment>
<dbReference type="Pfam" id="PF06026">
    <property type="entry name" value="Rib_5-P_isom_A"/>
    <property type="match status" value="1"/>
</dbReference>
<evidence type="ECO:0000256" key="8">
    <source>
        <dbReference type="ARBA" id="ARBA00032273"/>
    </source>
</evidence>
<dbReference type="GO" id="GO:0004751">
    <property type="term" value="F:ribose-5-phosphate isomerase activity"/>
    <property type="evidence" value="ECO:0007669"/>
    <property type="project" value="UniProtKB-EC"/>
</dbReference>
<evidence type="ECO:0000256" key="1">
    <source>
        <dbReference type="ARBA" id="ARBA00001713"/>
    </source>
</evidence>
<evidence type="ECO:0000256" key="5">
    <source>
        <dbReference type="ARBA" id="ARBA00019150"/>
    </source>
</evidence>
<evidence type="ECO:0000313" key="11">
    <source>
        <dbReference type="Proteomes" id="UP001334084"/>
    </source>
</evidence>
<evidence type="ECO:0000256" key="6">
    <source>
        <dbReference type="ARBA" id="ARBA00023235"/>
    </source>
</evidence>
<evidence type="ECO:0000256" key="2">
    <source>
        <dbReference type="ARBA" id="ARBA00004988"/>
    </source>
</evidence>
<dbReference type="GO" id="GO:0006014">
    <property type="term" value="P:D-ribose metabolic process"/>
    <property type="evidence" value="ECO:0007669"/>
    <property type="project" value="TreeGrafter"/>
</dbReference>
<dbReference type="InterPro" id="IPR037171">
    <property type="entry name" value="NagB/RpiA_transferase-like"/>
</dbReference>
<dbReference type="PANTHER" id="PTHR11934">
    <property type="entry name" value="RIBOSE-5-PHOSPHATE ISOMERASE"/>
    <property type="match status" value="1"/>
</dbReference>
<dbReference type="EMBL" id="CP142735">
    <property type="protein sequence ID" value="WUR04744.1"/>
    <property type="molecule type" value="Genomic_DNA"/>
</dbReference>
<evidence type="ECO:0000256" key="4">
    <source>
        <dbReference type="ARBA" id="ARBA00011959"/>
    </source>
</evidence>
<dbReference type="GeneID" id="90542569"/>
<gene>
    <name evidence="9" type="ORF">VNE69_10087</name>
    <name evidence="10" type="ORF">VNE69_10095</name>
</gene>
<comment type="similarity">
    <text evidence="3">Belongs to the ribose 5-phosphate isomerase family.</text>
</comment>
<dbReference type="EC" id="5.3.1.6" evidence="4"/>
<proteinExistence type="inferred from homology"/>
<organism evidence="10 11">
    <name type="scientific">Vairimorpha necatrix</name>
    <dbReference type="NCBI Taxonomy" id="6039"/>
    <lineage>
        <taxon>Eukaryota</taxon>
        <taxon>Fungi</taxon>
        <taxon>Fungi incertae sedis</taxon>
        <taxon>Microsporidia</taxon>
        <taxon>Nosematidae</taxon>
        <taxon>Vairimorpha</taxon>
    </lineage>
</organism>
<evidence type="ECO:0000313" key="9">
    <source>
        <dbReference type="EMBL" id="WUR04736.1"/>
    </source>
</evidence>
<dbReference type="PANTHER" id="PTHR11934:SF0">
    <property type="entry name" value="RIBOSE-5-PHOSPHATE ISOMERASE"/>
    <property type="match status" value="1"/>
</dbReference>
<dbReference type="Proteomes" id="UP001334084">
    <property type="component" value="Chromosome 10"/>
</dbReference>
<dbReference type="SUPFAM" id="SSF75445">
    <property type="entry name" value="D-ribose-5-phosphate isomerase (RpiA), lid domain"/>
    <property type="match status" value="1"/>
</dbReference>
<keyword evidence="11" id="KW-1185">Reference proteome</keyword>
<keyword evidence="6 10" id="KW-0413">Isomerase</keyword>
<name>A0AAX4JFF2_9MICR</name>
<dbReference type="GO" id="GO:0005829">
    <property type="term" value="C:cytosol"/>
    <property type="evidence" value="ECO:0007669"/>
    <property type="project" value="TreeGrafter"/>
</dbReference>
<accession>A0AAX4JFF2</accession>
<dbReference type="RefSeq" id="XP_065330881.1">
    <property type="nucleotide sequence ID" value="XM_065474809.1"/>
</dbReference>
<dbReference type="KEGG" id="vnx:VNE69_10087"/>
<comment type="catalytic activity">
    <reaction evidence="1">
        <text>aldehydo-D-ribose 5-phosphate = D-ribulose 5-phosphate</text>
        <dbReference type="Rhea" id="RHEA:14657"/>
        <dbReference type="ChEBI" id="CHEBI:58121"/>
        <dbReference type="ChEBI" id="CHEBI:58273"/>
        <dbReference type="EC" id="5.3.1.6"/>
    </reaction>
</comment>
<dbReference type="AlphaFoldDB" id="A0AAX4JFF2"/>
<dbReference type="Gene3D" id="3.40.50.1360">
    <property type="match status" value="1"/>
</dbReference>
<dbReference type="InterPro" id="IPR004788">
    <property type="entry name" value="Ribose5P_isomerase_type_A"/>
</dbReference>
<sequence>MLKTTIETICKSKSIVGIGTGRTVESILPYLNPNLQYVSSSHQTTRSLLNYSIHCYPLESIDHLDLYIDGCDYFDKKGNMIKGKGGSLTTEKLMCTMADEVLIIVQNYKYRECFEDCYVPIEILPGSVKYIEKILKKKNVKYELRRGENKFGPVITDLGNFIVDVVFDEKFLNECREICGVVEHGYFAVDDYNIKVKTFEE</sequence>
<dbReference type="GO" id="GO:0009052">
    <property type="term" value="P:pentose-phosphate shunt, non-oxidative branch"/>
    <property type="evidence" value="ECO:0007669"/>
    <property type="project" value="InterPro"/>
</dbReference>